<dbReference type="Gene3D" id="3.30.300.30">
    <property type="match status" value="1"/>
</dbReference>
<dbReference type="InterPro" id="IPR000873">
    <property type="entry name" value="AMP-dep_synth/lig_dom"/>
</dbReference>
<keyword evidence="4" id="KW-1185">Reference proteome</keyword>
<reference evidence="3 4" key="1">
    <citation type="submission" date="2019-04" db="EMBL/GenBank/DDBJ databases">
        <title>Friends and foes A comparative genomics study of 23 Aspergillus species from section Flavi.</title>
        <authorList>
            <consortium name="DOE Joint Genome Institute"/>
            <person name="Kjaerbolling I."/>
            <person name="Vesth T."/>
            <person name="Frisvad J.C."/>
            <person name="Nybo J.L."/>
            <person name="Theobald S."/>
            <person name="Kildgaard S."/>
            <person name="Isbrandt T."/>
            <person name="Kuo A."/>
            <person name="Sato A."/>
            <person name="Lyhne E.K."/>
            <person name="Kogle M.E."/>
            <person name="Wiebenga A."/>
            <person name="Kun R.S."/>
            <person name="Lubbers R.J."/>
            <person name="Makela M.R."/>
            <person name="Barry K."/>
            <person name="Chovatia M."/>
            <person name="Clum A."/>
            <person name="Daum C."/>
            <person name="Haridas S."/>
            <person name="He G."/>
            <person name="LaButti K."/>
            <person name="Lipzen A."/>
            <person name="Mondo S."/>
            <person name="Riley R."/>
            <person name="Salamov A."/>
            <person name="Simmons B.A."/>
            <person name="Magnuson J.K."/>
            <person name="Henrissat B."/>
            <person name="Mortensen U.H."/>
            <person name="Larsen T.O."/>
            <person name="Devries R.P."/>
            <person name="Grigoriev I.V."/>
            <person name="Machida M."/>
            <person name="Baker S.E."/>
            <person name="Andersen M.R."/>
        </authorList>
    </citation>
    <scope>NUCLEOTIDE SEQUENCE [LARGE SCALE GENOMIC DNA]</scope>
    <source>
        <strain evidence="3 4">IBT 18842</strain>
    </source>
</reference>
<dbReference type="EMBL" id="ML742219">
    <property type="protein sequence ID" value="KAE8147219.1"/>
    <property type="molecule type" value="Genomic_DNA"/>
</dbReference>
<dbReference type="GO" id="GO:0006631">
    <property type="term" value="P:fatty acid metabolic process"/>
    <property type="evidence" value="ECO:0007669"/>
    <property type="project" value="TreeGrafter"/>
</dbReference>
<dbReference type="PROSITE" id="PS00455">
    <property type="entry name" value="AMP_BINDING"/>
    <property type="match status" value="1"/>
</dbReference>
<dbReference type="AlphaFoldDB" id="A0A5N6TM79"/>
<dbReference type="PANTHER" id="PTHR43201">
    <property type="entry name" value="ACYL-COA SYNTHETASE"/>
    <property type="match status" value="1"/>
</dbReference>
<protein>
    <submittedName>
        <fullName evidence="3">Acetyl-CoA synthetase-like protein</fullName>
    </submittedName>
</protein>
<evidence type="ECO:0000313" key="4">
    <source>
        <dbReference type="Proteomes" id="UP000325780"/>
    </source>
</evidence>
<dbReference type="Pfam" id="PF13193">
    <property type="entry name" value="AMP-binding_C"/>
    <property type="match status" value="1"/>
</dbReference>
<dbReference type="PANTHER" id="PTHR43201:SF6">
    <property type="entry name" value="ACYL COA SYNTHETASE (EUROFUNG)"/>
    <property type="match status" value="1"/>
</dbReference>
<feature type="domain" description="AMP-binding enzyme C-terminal" evidence="2">
    <location>
        <begin position="483"/>
        <end position="565"/>
    </location>
</feature>
<proteinExistence type="predicted"/>
<dbReference type="Pfam" id="PF00501">
    <property type="entry name" value="AMP-binding"/>
    <property type="match status" value="2"/>
</dbReference>
<dbReference type="OrthoDB" id="10253115at2759"/>
<gene>
    <name evidence="3" type="ORF">BDV25DRAFT_169265</name>
</gene>
<evidence type="ECO:0000259" key="2">
    <source>
        <dbReference type="Pfam" id="PF13193"/>
    </source>
</evidence>
<accession>A0A5N6TM79</accession>
<feature type="domain" description="AMP-dependent synthetase/ligase" evidence="1">
    <location>
        <begin position="364"/>
        <end position="428"/>
    </location>
</feature>
<dbReference type="GO" id="GO:0031956">
    <property type="term" value="F:medium-chain fatty acid-CoA ligase activity"/>
    <property type="evidence" value="ECO:0007669"/>
    <property type="project" value="TreeGrafter"/>
</dbReference>
<dbReference type="InterPro" id="IPR020845">
    <property type="entry name" value="AMP-binding_CS"/>
</dbReference>
<organism evidence="3 4">
    <name type="scientific">Aspergillus avenaceus</name>
    <dbReference type="NCBI Taxonomy" id="36643"/>
    <lineage>
        <taxon>Eukaryota</taxon>
        <taxon>Fungi</taxon>
        <taxon>Dikarya</taxon>
        <taxon>Ascomycota</taxon>
        <taxon>Pezizomycotina</taxon>
        <taxon>Eurotiomycetes</taxon>
        <taxon>Eurotiomycetidae</taxon>
        <taxon>Eurotiales</taxon>
        <taxon>Aspergillaceae</taxon>
        <taxon>Aspergillus</taxon>
        <taxon>Aspergillus subgen. Circumdati</taxon>
    </lineage>
</organism>
<name>A0A5N6TM79_ASPAV</name>
<evidence type="ECO:0000259" key="1">
    <source>
        <dbReference type="Pfam" id="PF00501"/>
    </source>
</evidence>
<dbReference type="SUPFAM" id="SSF56801">
    <property type="entry name" value="Acetyl-CoA synthetase-like"/>
    <property type="match status" value="1"/>
</dbReference>
<dbReference type="Gene3D" id="3.40.50.12780">
    <property type="entry name" value="N-terminal domain of ligase-like"/>
    <property type="match status" value="1"/>
</dbReference>
<dbReference type="InterPro" id="IPR042099">
    <property type="entry name" value="ANL_N_sf"/>
</dbReference>
<evidence type="ECO:0000313" key="3">
    <source>
        <dbReference type="EMBL" id="KAE8147219.1"/>
    </source>
</evidence>
<sequence length="581" mass="64281">MAGSSSPSLSLVHGPLESPLCYLTLGQLVDQQSDRYGSKEALIVPWSGARLSFYDLSQRTQELARGLLAIGVRKGDRIAIFSSDDERFAELFLAVARIGAILVILNKTYTILECDRAIRHTDASMLFLGDMVNRTATVTLIQHLQIHPIPGLKNIILMRTEHVEATWTLTWNDVLCAGASVAKKMLDQVQQEVRCHDTVNFQFTSGTTGAPKAVMLSHFGIINNGRICGYHLNMTPEDTVCCPPPMFHAFGLVCGLICSLAVGSAVIYPSRDFDAHTIVDALIQERCTVLHGVPTMIVVMLQQLQERGQQIETVRTGMLGGMKVPSAMVSEMKERFPRMEVTIVYGQFHAATPPFQRFTIDLALGMTETSAACFITSESDTTVQKLETVGKVLPHVWAKIVDSQGHLLPVECRGELCVSGVMVQKGYYKDKKKTDAAMVWDEEGMLWLHTGDEATIDAEGYCRITGRIKDIIIRGGENIYPTEIEERLMEHPVIEQAAVVGLKDDVYGEVVAAFLQSLPLQVRPSLNEVKGWVRQAFGRHKAPAHVFWVGPEDLIHEYPATGSGKIRKDALRKMGNMMLDT</sequence>
<dbReference type="InterPro" id="IPR045851">
    <property type="entry name" value="AMP-bd_C_sf"/>
</dbReference>
<dbReference type="Proteomes" id="UP000325780">
    <property type="component" value="Unassembled WGS sequence"/>
</dbReference>
<dbReference type="InterPro" id="IPR025110">
    <property type="entry name" value="AMP-bd_C"/>
</dbReference>
<feature type="domain" description="AMP-dependent synthetase/ligase" evidence="1">
    <location>
        <begin position="30"/>
        <end position="347"/>
    </location>
</feature>